<protein>
    <submittedName>
        <fullName evidence="1">Uncharacterized protein</fullName>
    </submittedName>
</protein>
<keyword evidence="2" id="KW-1185">Reference proteome</keyword>
<proteinExistence type="predicted"/>
<sequence>MPNPPKSGTLLKKLISASRSIITNQVGLPLGILRLHTSLYWLKQHGIKPLTADELGIVEAYHSQIMDFPLGEERQQWEASALQKEDEELDALTAAYRPQLFPILQRILTEASRGASSKAKIKNSFYKQHTTLSVAAGRNVTTVY</sequence>
<organism evidence="1 2">
    <name type="scientific">Hymenobacter mucosus</name>
    <dbReference type="NCBI Taxonomy" id="1411120"/>
    <lineage>
        <taxon>Bacteria</taxon>
        <taxon>Pseudomonadati</taxon>
        <taxon>Bacteroidota</taxon>
        <taxon>Cytophagia</taxon>
        <taxon>Cytophagales</taxon>
        <taxon>Hymenobacteraceae</taxon>
        <taxon>Hymenobacter</taxon>
    </lineage>
</organism>
<dbReference type="RefSeq" id="WP_089331279.1">
    <property type="nucleotide sequence ID" value="NZ_FZNS01000001.1"/>
</dbReference>
<dbReference type="AlphaFoldDB" id="A0A238V4H8"/>
<gene>
    <name evidence="1" type="ORF">SAMN06269173_10166</name>
</gene>
<reference evidence="2" key="1">
    <citation type="submission" date="2017-06" db="EMBL/GenBank/DDBJ databases">
        <authorList>
            <person name="Varghese N."/>
            <person name="Submissions S."/>
        </authorList>
    </citation>
    <scope>NUCLEOTIDE SEQUENCE [LARGE SCALE GENOMIC DNA]</scope>
    <source>
        <strain evidence="2">DSM 28041</strain>
    </source>
</reference>
<evidence type="ECO:0000313" key="2">
    <source>
        <dbReference type="Proteomes" id="UP000198310"/>
    </source>
</evidence>
<dbReference type="Proteomes" id="UP000198310">
    <property type="component" value="Unassembled WGS sequence"/>
</dbReference>
<name>A0A238V4H8_9BACT</name>
<dbReference type="EMBL" id="FZNS01000001">
    <property type="protein sequence ID" value="SNR28907.1"/>
    <property type="molecule type" value="Genomic_DNA"/>
</dbReference>
<accession>A0A238V4H8</accession>
<evidence type="ECO:0000313" key="1">
    <source>
        <dbReference type="EMBL" id="SNR28907.1"/>
    </source>
</evidence>